<reference evidence="2 3" key="1">
    <citation type="journal article" date="2023" name="Plants (Basel)">
        <title>Bridging the Gap: Combining Genomics and Transcriptomics Approaches to Understand Stylosanthes scabra, an Orphan Legume from the Brazilian Caatinga.</title>
        <authorList>
            <person name="Ferreira-Neto J.R.C."/>
            <person name="da Silva M.D."/>
            <person name="Binneck E."/>
            <person name="de Melo N.F."/>
            <person name="da Silva R.H."/>
            <person name="de Melo A.L.T.M."/>
            <person name="Pandolfi V."/>
            <person name="Bustamante F.O."/>
            <person name="Brasileiro-Vidal A.C."/>
            <person name="Benko-Iseppon A.M."/>
        </authorList>
    </citation>
    <scope>NUCLEOTIDE SEQUENCE [LARGE SCALE GENOMIC DNA]</scope>
    <source>
        <tissue evidence="2">Leaves</tissue>
    </source>
</reference>
<feature type="region of interest" description="Disordered" evidence="1">
    <location>
        <begin position="492"/>
        <end position="512"/>
    </location>
</feature>
<evidence type="ECO:0000313" key="3">
    <source>
        <dbReference type="Proteomes" id="UP001341840"/>
    </source>
</evidence>
<name>A0ABU6RHZ4_9FABA</name>
<protein>
    <submittedName>
        <fullName evidence="2">Uncharacterized protein</fullName>
    </submittedName>
</protein>
<accession>A0ABU6RHZ4</accession>
<feature type="region of interest" description="Disordered" evidence="1">
    <location>
        <begin position="217"/>
        <end position="257"/>
    </location>
</feature>
<organism evidence="2 3">
    <name type="scientific">Stylosanthes scabra</name>
    <dbReference type="NCBI Taxonomy" id="79078"/>
    <lineage>
        <taxon>Eukaryota</taxon>
        <taxon>Viridiplantae</taxon>
        <taxon>Streptophyta</taxon>
        <taxon>Embryophyta</taxon>
        <taxon>Tracheophyta</taxon>
        <taxon>Spermatophyta</taxon>
        <taxon>Magnoliopsida</taxon>
        <taxon>eudicotyledons</taxon>
        <taxon>Gunneridae</taxon>
        <taxon>Pentapetalae</taxon>
        <taxon>rosids</taxon>
        <taxon>fabids</taxon>
        <taxon>Fabales</taxon>
        <taxon>Fabaceae</taxon>
        <taxon>Papilionoideae</taxon>
        <taxon>50 kb inversion clade</taxon>
        <taxon>dalbergioids sensu lato</taxon>
        <taxon>Dalbergieae</taxon>
        <taxon>Pterocarpus clade</taxon>
        <taxon>Stylosanthes</taxon>
    </lineage>
</organism>
<comment type="caution">
    <text evidence="2">The sequence shown here is derived from an EMBL/GenBank/DDBJ whole genome shotgun (WGS) entry which is preliminary data.</text>
</comment>
<keyword evidence="3" id="KW-1185">Reference proteome</keyword>
<evidence type="ECO:0000313" key="2">
    <source>
        <dbReference type="EMBL" id="MED6123479.1"/>
    </source>
</evidence>
<proteinExistence type="predicted"/>
<feature type="compositionally biased region" description="Basic residues" evidence="1">
    <location>
        <begin position="238"/>
        <end position="248"/>
    </location>
</feature>
<feature type="compositionally biased region" description="Basic and acidic residues" evidence="1">
    <location>
        <begin position="175"/>
        <end position="189"/>
    </location>
</feature>
<gene>
    <name evidence="2" type="ORF">PIB30_049490</name>
</gene>
<sequence>MDPYFHHYRRATAYIPLHPPYHHHHHHHHLLRQIPNHASNFNPPVFLPVNPLFVPPVPFLTQYPSNSNPSRGASRFREECFHGVNRRLRAVVPTHSGTDSKLCSQEARYSSLETTALELDRHDFNRVDRVHESTGIPKKQLKRKSAFLRIQEPKPNNGKNEDDVVDPKTGSNSSRVEDMHCLGDGKQSEVGEENPIRVDVFFESNSMVAKASVGPFNSSIVSDPGTTAVSNTVLSPSGKKKKKKKKAKNGNGSHQVELSATGSVNSCSSQCLANGTSSSGEDLIAQANASLVSKNGCSDSQPVKLSAMNSMVADSLASNADITAVLNTDLNPNQKRKKAKGKSKKRKRLVSESSCYESHGITLTEGAANSNSSHCLTYDTSYSGKDLTLQNNVTLVSKISCLGPQQEEQSAGSGNSYSSQCLANGTSNASKDLITQKTVSLFSQDSCSESQHIKLSEVAMISNSSQCLVKDTSNSGKDLSAQKNVSDYCSLPPSSAVQSPHGKTKVAQSSKGTETEEVVNAVSGKTTPRVVKKKKIVKRVVKKVAKPNSNRSSSISANMFDGTVKEDNVPVSSSTVAAAASHKIPTTYEEKSATVDNMSVPDYFQSLPREGNLLLEDKNAVLHLAVSGMHSPSHERDTSKYSDVEIKRGVNISILPSCASFKEGKGAVRHCSDANNSPPGLLSIPTTDKLTKLLNGSTPNIDHMDTYSKKSCQNEKENCNIQSVPSSDISIDCVKGDTYMVDESKVRTFLKFSPSKMESMSLDAQNPVGLANVVDTTSGLLKDPSLSEVLDISVPRLDFGSQSRTDGITTSTSKRGISAAELYFGNNGNEDLSKVSPLYKRSRTMASHSNIAECPSELCDAIVASTTSGAEVPIHYSDMQVHKEEVELLSMTIMSTPLLTYTEDIAKLSDNSLGRDSFESMDLNRETDSLVSLELQQPGIASSSLLEYSATPNVHFPKLEGEQKENAASFVPISTETSILVVENVKGENINLQDMGKLSEFNDWTE</sequence>
<dbReference type="EMBL" id="JASCZI010030541">
    <property type="protein sequence ID" value="MED6123479.1"/>
    <property type="molecule type" value="Genomic_DNA"/>
</dbReference>
<evidence type="ECO:0000256" key="1">
    <source>
        <dbReference type="SAM" id="MobiDB-lite"/>
    </source>
</evidence>
<dbReference type="Proteomes" id="UP001341840">
    <property type="component" value="Unassembled WGS sequence"/>
</dbReference>
<feature type="region of interest" description="Disordered" evidence="1">
    <location>
        <begin position="148"/>
        <end position="190"/>
    </location>
</feature>
<feature type="compositionally biased region" description="Polar residues" evidence="1">
    <location>
        <begin position="217"/>
        <end position="235"/>
    </location>
</feature>